<dbReference type="GO" id="GO:0030288">
    <property type="term" value="C:outer membrane-bounded periplasmic space"/>
    <property type="evidence" value="ECO:0007669"/>
    <property type="project" value="TreeGrafter"/>
</dbReference>
<keyword evidence="9" id="KW-1185">Reference proteome</keyword>
<dbReference type="PANTHER" id="PTHR32060">
    <property type="entry name" value="TAIL-SPECIFIC PROTEASE"/>
    <property type="match status" value="1"/>
</dbReference>
<dbReference type="InterPro" id="IPR029045">
    <property type="entry name" value="ClpP/crotonase-like_dom_sf"/>
</dbReference>
<dbReference type="GO" id="GO:0008236">
    <property type="term" value="F:serine-type peptidase activity"/>
    <property type="evidence" value="ECO:0007669"/>
    <property type="project" value="UniProtKB-KW"/>
</dbReference>
<feature type="chain" id="PRO_5009180924" description="PDZ domain-containing protein" evidence="6">
    <location>
        <begin position="28"/>
        <end position="460"/>
    </location>
</feature>
<dbReference type="CDD" id="cd07560">
    <property type="entry name" value="Peptidase_S41_CPP"/>
    <property type="match status" value="1"/>
</dbReference>
<dbReference type="InterPro" id="IPR036034">
    <property type="entry name" value="PDZ_sf"/>
</dbReference>
<comment type="caution">
    <text evidence="8">The sequence shown here is derived from an EMBL/GenBank/DDBJ whole genome shotgun (WGS) entry which is preliminary data.</text>
</comment>
<dbReference type="RefSeq" id="WP_069717602.1">
    <property type="nucleotide sequence ID" value="NZ_MJEH01000030.1"/>
</dbReference>
<dbReference type="STRING" id="1305675.BFG57_16220"/>
<dbReference type="InterPro" id="IPR005151">
    <property type="entry name" value="Tail-specific_protease"/>
</dbReference>
<dbReference type="CDD" id="cd06782">
    <property type="entry name" value="cpPDZ_CPP-like"/>
    <property type="match status" value="1"/>
</dbReference>
<dbReference type="GO" id="GO:0006508">
    <property type="term" value="P:proteolysis"/>
    <property type="evidence" value="ECO:0007669"/>
    <property type="project" value="UniProtKB-KW"/>
</dbReference>
<dbReference type="Gene3D" id="3.90.226.10">
    <property type="entry name" value="2-enoyl-CoA Hydratase, Chain A, domain 1"/>
    <property type="match status" value="1"/>
</dbReference>
<evidence type="ECO:0000256" key="1">
    <source>
        <dbReference type="ARBA" id="ARBA00009179"/>
    </source>
</evidence>
<protein>
    <recommendedName>
        <fullName evidence="7">PDZ domain-containing protein</fullName>
    </recommendedName>
</protein>
<dbReference type="SUPFAM" id="SSF52096">
    <property type="entry name" value="ClpP/crotonase"/>
    <property type="match status" value="1"/>
</dbReference>
<feature type="signal peptide" evidence="6">
    <location>
        <begin position="1"/>
        <end position="27"/>
    </location>
</feature>
<dbReference type="NCBIfam" id="TIGR00225">
    <property type="entry name" value="prc"/>
    <property type="match status" value="1"/>
</dbReference>
<accession>A0A1E5LE87</accession>
<dbReference type="GO" id="GO:0004175">
    <property type="term" value="F:endopeptidase activity"/>
    <property type="evidence" value="ECO:0007669"/>
    <property type="project" value="TreeGrafter"/>
</dbReference>
<evidence type="ECO:0000256" key="6">
    <source>
        <dbReference type="SAM" id="SignalP"/>
    </source>
</evidence>
<dbReference type="InterPro" id="IPR001478">
    <property type="entry name" value="PDZ"/>
</dbReference>
<dbReference type="EMBL" id="MJEH01000030">
    <property type="protein sequence ID" value="OEH92386.1"/>
    <property type="molecule type" value="Genomic_DNA"/>
</dbReference>
<dbReference type="AlphaFoldDB" id="A0A1E5LE87"/>
<gene>
    <name evidence="8" type="ORF">BFG57_16220</name>
</gene>
<keyword evidence="2 5" id="KW-0645">Protease</keyword>
<dbReference type="InterPro" id="IPR004447">
    <property type="entry name" value="Peptidase_S41A"/>
</dbReference>
<feature type="domain" description="PDZ" evidence="7">
    <location>
        <begin position="79"/>
        <end position="157"/>
    </location>
</feature>
<dbReference type="GO" id="GO:0007165">
    <property type="term" value="P:signal transduction"/>
    <property type="evidence" value="ECO:0007669"/>
    <property type="project" value="TreeGrafter"/>
</dbReference>
<dbReference type="Pfam" id="PF03572">
    <property type="entry name" value="Peptidase_S41"/>
    <property type="match status" value="1"/>
</dbReference>
<evidence type="ECO:0000256" key="4">
    <source>
        <dbReference type="ARBA" id="ARBA00022825"/>
    </source>
</evidence>
<keyword evidence="4 5" id="KW-0720">Serine protease</keyword>
<dbReference type="Gene3D" id="2.30.42.10">
    <property type="match status" value="1"/>
</dbReference>
<dbReference type="Proteomes" id="UP000095209">
    <property type="component" value="Unassembled WGS sequence"/>
</dbReference>
<proteinExistence type="inferred from homology"/>
<evidence type="ECO:0000313" key="8">
    <source>
        <dbReference type="EMBL" id="OEH92386.1"/>
    </source>
</evidence>
<name>A0A1E5LE87_9BACI</name>
<organism evidence="8 9">
    <name type="scientific">Bacillus solimangrovi</name>
    <dbReference type="NCBI Taxonomy" id="1305675"/>
    <lineage>
        <taxon>Bacteria</taxon>
        <taxon>Bacillati</taxon>
        <taxon>Bacillota</taxon>
        <taxon>Bacilli</taxon>
        <taxon>Bacillales</taxon>
        <taxon>Bacillaceae</taxon>
        <taxon>Bacillus</taxon>
    </lineage>
</organism>
<dbReference type="SUPFAM" id="SSF50156">
    <property type="entry name" value="PDZ domain-like"/>
    <property type="match status" value="1"/>
</dbReference>
<evidence type="ECO:0000259" key="7">
    <source>
        <dbReference type="PROSITE" id="PS50106"/>
    </source>
</evidence>
<dbReference type="PANTHER" id="PTHR32060:SF30">
    <property type="entry name" value="CARBOXY-TERMINAL PROCESSING PROTEASE CTPA"/>
    <property type="match status" value="1"/>
</dbReference>
<evidence type="ECO:0000313" key="9">
    <source>
        <dbReference type="Proteomes" id="UP000095209"/>
    </source>
</evidence>
<keyword evidence="3 5" id="KW-0378">Hydrolase</keyword>
<dbReference type="SMART" id="SM00245">
    <property type="entry name" value="TSPc"/>
    <property type="match status" value="1"/>
</dbReference>
<dbReference type="PROSITE" id="PS50106">
    <property type="entry name" value="PDZ"/>
    <property type="match status" value="1"/>
</dbReference>
<comment type="similarity">
    <text evidence="1 5">Belongs to the peptidase S41A family.</text>
</comment>
<evidence type="ECO:0000256" key="3">
    <source>
        <dbReference type="ARBA" id="ARBA00022801"/>
    </source>
</evidence>
<dbReference type="SMART" id="SM00228">
    <property type="entry name" value="PDZ"/>
    <property type="match status" value="1"/>
</dbReference>
<dbReference type="Pfam" id="PF00595">
    <property type="entry name" value="PDZ"/>
    <property type="match status" value="1"/>
</dbReference>
<keyword evidence="6" id="KW-0732">Signal</keyword>
<reference evidence="8 9" key="1">
    <citation type="submission" date="2016-08" db="EMBL/GenBank/DDBJ databases">
        <title>Genome of Bacillus solimangrovi GH2-4.</title>
        <authorList>
            <person name="Lim S."/>
            <person name="Kim B.-C."/>
        </authorList>
    </citation>
    <scope>NUCLEOTIDE SEQUENCE [LARGE SCALE GENOMIC DNA]</scope>
    <source>
        <strain evidence="8 9">GH2-4</strain>
    </source>
</reference>
<dbReference type="Gene3D" id="3.30.750.44">
    <property type="match status" value="1"/>
</dbReference>
<evidence type="ECO:0000256" key="2">
    <source>
        <dbReference type="ARBA" id="ARBA00022670"/>
    </source>
</evidence>
<evidence type="ECO:0000256" key="5">
    <source>
        <dbReference type="RuleBase" id="RU004404"/>
    </source>
</evidence>
<sequence>MKVRILQIKILTVLLLGIFTFTSTAYAASPLDEVRELLQRYYVDELDEEILEEPTIEEMLEHLDPYTAYLTKEELQTFVDSIEQSYVGIGIMIEKGERGVRVTNVFPNSPAAQSGILIDDELIAINGEETAEMELEEVTGKIKGEAGTTVMLTLQHAETITPYIIQLTRENIQLSSVTAEKLGGNIGYMNVSVFNEQTVPEMKKALREMEDVKKWIVDLRNNPGGYVTASQRMIGLFPEVKNALIVESRVSNYTLPAFVQTTQFQRKPAVLVNDMSASASEVVAGAVKDANAATLYGETTYGKGLMQALYELSDESALKISNARFYTPKHNKINEQGIDPDVETETPLVDAHLAMLLEDYKEYHGLEPLEKIDPEKAIDIRFTQPIDKDTISTDTIQLIELGGGEVDYTSQLIDKRTLSIQSTDPLKAGSQYILVVHPNWKTTSKETASQGIYVQVLVNE</sequence>